<dbReference type="Proteomes" id="UP000324209">
    <property type="component" value="Chromosome"/>
</dbReference>
<dbReference type="KEGG" id="ock:EXM22_06380"/>
<reference evidence="2 3" key="1">
    <citation type="submission" date="2019-02" db="EMBL/GenBank/DDBJ databases">
        <title>Complete Genome Sequence and Methylome Analysis of free living Spirochaetas.</title>
        <authorList>
            <person name="Fomenkov A."/>
            <person name="Dubinina G."/>
            <person name="Leshcheva N."/>
            <person name="Mikheeva N."/>
            <person name="Grabovich M."/>
            <person name="Vincze T."/>
            <person name="Roberts R.J."/>
        </authorList>
    </citation>
    <scope>NUCLEOTIDE SEQUENCE [LARGE SCALE GENOMIC DNA]</scope>
    <source>
        <strain evidence="2 3">K2</strain>
    </source>
</reference>
<feature type="transmembrane region" description="Helical" evidence="1">
    <location>
        <begin position="278"/>
        <end position="305"/>
    </location>
</feature>
<gene>
    <name evidence="2" type="ORF">EXM22_06380</name>
</gene>
<feature type="transmembrane region" description="Helical" evidence="1">
    <location>
        <begin position="171"/>
        <end position="189"/>
    </location>
</feature>
<proteinExistence type="predicted"/>
<protein>
    <recommendedName>
        <fullName evidence="4">DUF2232 domain-containing protein</fullName>
    </recommendedName>
</protein>
<feature type="transmembrane region" description="Helical" evidence="1">
    <location>
        <begin position="71"/>
        <end position="91"/>
    </location>
</feature>
<keyword evidence="1" id="KW-0472">Membrane</keyword>
<evidence type="ECO:0000256" key="1">
    <source>
        <dbReference type="SAM" id="Phobius"/>
    </source>
</evidence>
<dbReference type="EMBL" id="CP036150">
    <property type="protein sequence ID" value="QEN07632.1"/>
    <property type="molecule type" value="Genomic_DNA"/>
</dbReference>
<evidence type="ECO:0008006" key="4">
    <source>
        <dbReference type="Google" id="ProtNLM"/>
    </source>
</evidence>
<dbReference type="OrthoDB" id="9823466at2"/>
<feature type="transmembrane region" description="Helical" evidence="1">
    <location>
        <begin position="44"/>
        <end position="65"/>
    </location>
</feature>
<accession>A0A5C1QN83</accession>
<name>A0A5C1QN83_9SPIO</name>
<feature type="transmembrane region" description="Helical" evidence="1">
    <location>
        <begin position="103"/>
        <end position="121"/>
    </location>
</feature>
<sequence length="318" mass="35331">METGKIGKITGISLITALLYNVGILSPFFAIPLQFSAAGRNRKIFLISSVISIFLILSFRTTVLIPLEALGFVYVDGYILFLAVAGLYVCNFELKGFTLPVRIAFITAGAAALSLLLWPLAQGLREQMIMSLNQILLVSNELNISGVMGDAALDGETLFLILQDLAGSTGLVWYFFFIAFSYWMGMKVVSKSSGAVTERKSENWDLPEVWVWFLFIPLTLFLVNKLMMVRNIHILGILPYYAVTNIILISAGAYAIRGIGIIQSYLNRRSLPRHTQRLMLMTSGFLIVIPGVNLVLLILTAGLGVSELWINYRLFDKE</sequence>
<organism evidence="2 3">
    <name type="scientific">Oceanispirochaeta crateris</name>
    <dbReference type="NCBI Taxonomy" id="2518645"/>
    <lineage>
        <taxon>Bacteria</taxon>
        <taxon>Pseudomonadati</taxon>
        <taxon>Spirochaetota</taxon>
        <taxon>Spirochaetia</taxon>
        <taxon>Spirochaetales</taxon>
        <taxon>Spirochaetaceae</taxon>
        <taxon>Oceanispirochaeta</taxon>
    </lineage>
</organism>
<keyword evidence="1" id="KW-1133">Transmembrane helix</keyword>
<feature type="transmembrane region" description="Helical" evidence="1">
    <location>
        <begin position="12"/>
        <end position="32"/>
    </location>
</feature>
<feature type="transmembrane region" description="Helical" evidence="1">
    <location>
        <begin position="240"/>
        <end position="266"/>
    </location>
</feature>
<evidence type="ECO:0000313" key="2">
    <source>
        <dbReference type="EMBL" id="QEN07632.1"/>
    </source>
</evidence>
<evidence type="ECO:0000313" key="3">
    <source>
        <dbReference type="Proteomes" id="UP000324209"/>
    </source>
</evidence>
<feature type="transmembrane region" description="Helical" evidence="1">
    <location>
        <begin position="209"/>
        <end position="228"/>
    </location>
</feature>
<keyword evidence="1" id="KW-0812">Transmembrane</keyword>
<dbReference type="RefSeq" id="WP_149485712.1">
    <property type="nucleotide sequence ID" value="NZ_CP036150.1"/>
</dbReference>
<keyword evidence="3" id="KW-1185">Reference proteome</keyword>
<dbReference type="AlphaFoldDB" id="A0A5C1QN83"/>